<proteinExistence type="predicted"/>
<reference evidence="2 3" key="1">
    <citation type="journal article" date="2012" name="Genome Biol.">
        <title>Genome and low-iron response of an oceanic diatom adapted to chronic iron limitation.</title>
        <authorList>
            <person name="Lommer M."/>
            <person name="Specht M."/>
            <person name="Roy A.S."/>
            <person name="Kraemer L."/>
            <person name="Andreson R."/>
            <person name="Gutowska M.A."/>
            <person name="Wolf J."/>
            <person name="Bergner S.V."/>
            <person name="Schilhabel M.B."/>
            <person name="Klostermeier U.C."/>
            <person name="Beiko R.G."/>
            <person name="Rosenstiel P."/>
            <person name="Hippler M."/>
            <person name="Laroche J."/>
        </authorList>
    </citation>
    <scope>NUCLEOTIDE SEQUENCE [LARGE SCALE GENOMIC DNA]</scope>
    <source>
        <strain evidence="2 3">CCMP1005</strain>
    </source>
</reference>
<dbReference type="Proteomes" id="UP000266841">
    <property type="component" value="Unassembled WGS sequence"/>
</dbReference>
<sequence length="236" mass="26475">GKRGMWDCPFCRTPTPDEEHALAKIRKRVAAGDPMAIYYLGTKYEFGEHGLEKDVTRAVELYERAAELRLKEAHYNLGVLYDEGEDVEKDMDKAIRHYEAAAMCGLVKARYNLGYMEFDAGNDDLALQHMLISAKLGYDGSLNMVKTFFMAGLATKADYAAALRGYQNAIKEMSSPDRDQAKAKLTLGRPVGNKSAVRLCSVDYGRGTGIKEKVKNGKEDEKVKEDENREGRQHHL</sequence>
<dbReference type="SUPFAM" id="SSF81901">
    <property type="entry name" value="HCP-like"/>
    <property type="match status" value="1"/>
</dbReference>
<feature type="non-terminal residue" evidence="2">
    <location>
        <position position="1"/>
    </location>
</feature>
<dbReference type="EMBL" id="AGNL01047129">
    <property type="protein sequence ID" value="EJK47287.1"/>
    <property type="molecule type" value="Genomic_DNA"/>
</dbReference>
<dbReference type="Gene3D" id="1.25.40.10">
    <property type="entry name" value="Tetratricopeptide repeat domain"/>
    <property type="match status" value="1"/>
</dbReference>
<dbReference type="PANTHER" id="PTHR45011">
    <property type="entry name" value="DAP3-BINDING CELL DEATH ENHANCER 1"/>
    <property type="match status" value="1"/>
</dbReference>
<dbReference type="PANTHER" id="PTHR45011:SF1">
    <property type="entry name" value="DAP3-BINDING CELL DEATH ENHANCER 1"/>
    <property type="match status" value="1"/>
</dbReference>
<dbReference type="AlphaFoldDB" id="K0RKV2"/>
<dbReference type="InterPro" id="IPR011990">
    <property type="entry name" value="TPR-like_helical_dom_sf"/>
</dbReference>
<feature type="region of interest" description="Disordered" evidence="1">
    <location>
        <begin position="211"/>
        <end position="236"/>
    </location>
</feature>
<name>K0RKV2_THAOC</name>
<dbReference type="Pfam" id="PF08238">
    <property type="entry name" value="Sel1"/>
    <property type="match status" value="3"/>
</dbReference>
<organism evidence="2 3">
    <name type="scientific">Thalassiosira oceanica</name>
    <name type="common">Marine diatom</name>
    <dbReference type="NCBI Taxonomy" id="159749"/>
    <lineage>
        <taxon>Eukaryota</taxon>
        <taxon>Sar</taxon>
        <taxon>Stramenopiles</taxon>
        <taxon>Ochrophyta</taxon>
        <taxon>Bacillariophyta</taxon>
        <taxon>Coscinodiscophyceae</taxon>
        <taxon>Thalassiosirophycidae</taxon>
        <taxon>Thalassiosirales</taxon>
        <taxon>Thalassiosiraceae</taxon>
        <taxon>Thalassiosira</taxon>
    </lineage>
</organism>
<dbReference type="InterPro" id="IPR052748">
    <property type="entry name" value="ISR_Activator"/>
</dbReference>
<evidence type="ECO:0000313" key="2">
    <source>
        <dbReference type="EMBL" id="EJK47287.1"/>
    </source>
</evidence>
<gene>
    <name evidence="2" type="ORF">THAOC_34003</name>
</gene>
<accession>K0RKV2</accession>
<dbReference type="InterPro" id="IPR006597">
    <property type="entry name" value="Sel1-like"/>
</dbReference>
<evidence type="ECO:0000313" key="3">
    <source>
        <dbReference type="Proteomes" id="UP000266841"/>
    </source>
</evidence>
<dbReference type="SMART" id="SM00671">
    <property type="entry name" value="SEL1"/>
    <property type="match status" value="3"/>
</dbReference>
<evidence type="ECO:0000256" key="1">
    <source>
        <dbReference type="SAM" id="MobiDB-lite"/>
    </source>
</evidence>
<keyword evidence="3" id="KW-1185">Reference proteome</keyword>
<comment type="caution">
    <text evidence="2">The sequence shown here is derived from an EMBL/GenBank/DDBJ whole genome shotgun (WGS) entry which is preliminary data.</text>
</comment>
<protein>
    <submittedName>
        <fullName evidence="2">Uncharacterized protein</fullName>
    </submittedName>
</protein>
<dbReference type="OrthoDB" id="40126at2759"/>